<evidence type="ECO:0000313" key="2">
    <source>
        <dbReference type="EMBL" id="MFD2693482.1"/>
    </source>
</evidence>
<reference evidence="3" key="1">
    <citation type="journal article" date="2019" name="Int. J. Syst. Evol. Microbiol.">
        <title>The Global Catalogue of Microorganisms (GCM) 10K type strain sequencing project: providing services to taxonomists for standard genome sequencing and annotation.</title>
        <authorList>
            <consortium name="The Broad Institute Genomics Platform"/>
            <consortium name="The Broad Institute Genome Sequencing Center for Infectious Disease"/>
            <person name="Wu L."/>
            <person name="Ma J."/>
        </authorList>
    </citation>
    <scope>NUCLEOTIDE SEQUENCE [LARGE SCALE GENOMIC DNA]</scope>
    <source>
        <strain evidence="3">TISTR 2466</strain>
    </source>
</reference>
<dbReference type="SUPFAM" id="SSF51726">
    <property type="entry name" value="UROD/MetE-like"/>
    <property type="match status" value="1"/>
</dbReference>
<dbReference type="InterPro" id="IPR052024">
    <property type="entry name" value="Methanogen_methyltrans"/>
</dbReference>
<dbReference type="Gene3D" id="3.20.20.210">
    <property type="match status" value="1"/>
</dbReference>
<proteinExistence type="predicted"/>
<dbReference type="EMBL" id="JBHUMQ010000017">
    <property type="protein sequence ID" value="MFD2693482.1"/>
    <property type="molecule type" value="Genomic_DNA"/>
</dbReference>
<gene>
    <name evidence="2" type="ORF">ACFSUE_07565</name>
</gene>
<feature type="domain" description="Uroporphyrinogen decarboxylase (URO-D)" evidence="1">
    <location>
        <begin position="78"/>
        <end position="334"/>
    </location>
</feature>
<protein>
    <submittedName>
        <fullName evidence="2">Uroporphyrinogen decarboxylase family protein</fullName>
    </submittedName>
</protein>
<comment type="caution">
    <text evidence="2">The sequence shown here is derived from an EMBL/GenBank/DDBJ whole genome shotgun (WGS) entry which is preliminary data.</text>
</comment>
<organism evidence="2 3">
    <name type="scientific">Sporolactobacillus shoreicorticis</name>
    <dbReference type="NCBI Taxonomy" id="1923877"/>
    <lineage>
        <taxon>Bacteria</taxon>
        <taxon>Bacillati</taxon>
        <taxon>Bacillota</taxon>
        <taxon>Bacilli</taxon>
        <taxon>Bacillales</taxon>
        <taxon>Sporolactobacillaceae</taxon>
        <taxon>Sporolactobacillus</taxon>
    </lineage>
</organism>
<dbReference type="InterPro" id="IPR000257">
    <property type="entry name" value="Uroporphyrinogen_deCOase"/>
</dbReference>
<evidence type="ECO:0000313" key="3">
    <source>
        <dbReference type="Proteomes" id="UP001597399"/>
    </source>
</evidence>
<evidence type="ECO:0000259" key="1">
    <source>
        <dbReference type="Pfam" id="PF01208"/>
    </source>
</evidence>
<dbReference type="PANTHER" id="PTHR47099">
    <property type="entry name" value="METHYLCOBAMIDE:COM METHYLTRANSFERASE MTBA"/>
    <property type="match status" value="1"/>
</dbReference>
<sequence length="339" mass="38985">MAENKHQILLDTLDNKRTEQVLAGFWHHYLSDEKMQVLGYRDQAVIDDVVSRQQRFYNRYHPDFTKIMSDGFFLHPSVVDNTFEVPEDLKKIQRIDVNDPWITRQVAAIKAIVDHYNGEIGSFYNIFSPWYQLRLRFEILEQDTKKIYRFLKEDPLAVANAFAVLADDLIVLSSKLIKESGIDGIYLCVQQPQDSVISTHTWQQFVQPNEVKLLKAVQEVHDYNMIHICGFEGKRNRLGDYKDYPVKAFHWASYVEGVSLKEGKKLFGGRAVMGGFENTENGVFYKGTKEEIQAETKRLLEENGRQGILLSGDCSIPFDTDDAHAGWVSEAANRLNVSP</sequence>
<dbReference type="PANTHER" id="PTHR47099:SF1">
    <property type="entry name" value="METHYLCOBAMIDE:COM METHYLTRANSFERASE MTBA"/>
    <property type="match status" value="1"/>
</dbReference>
<dbReference type="Proteomes" id="UP001597399">
    <property type="component" value="Unassembled WGS sequence"/>
</dbReference>
<keyword evidence="3" id="KW-1185">Reference proteome</keyword>
<accession>A0ABW5S2X4</accession>
<dbReference type="RefSeq" id="WP_253060341.1">
    <property type="nucleotide sequence ID" value="NZ_JAMXWM010000005.1"/>
</dbReference>
<dbReference type="Pfam" id="PF01208">
    <property type="entry name" value="URO-D"/>
    <property type="match status" value="1"/>
</dbReference>
<name>A0ABW5S2X4_9BACL</name>
<dbReference type="InterPro" id="IPR038071">
    <property type="entry name" value="UROD/MetE-like_sf"/>
</dbReference>